<evidence type="ECO:0000313" key="1">
    <source>
        <dbReference type="EMBL" id="MBI5250322.1"/>
    </source>
</evidence>
<sequence>MTLFGINPLATLQALRGLPFYLRDLRAIRKQLRNTHSDFAWAELYPCFLDRVADSGLARGHYFHQDLLVARRIFENAPELHVDVGSRIDGFVAHVASFRTLEVFDIRPMATGLPNINFVRCDFMGEIPESLTSYCDSLSCLHALEHFGLGRYGDRINPDGHLIGFENLHKLLRVNGKFYFSVPIGRQRIEFNGHRVFSMKYLLSLVGERYVIDSFSFVDDNGDLFENIELTEDGVAGNFGCNLGCGIFEMTKVK</sequence>
<dbReference type="SUPFAM" id="SSF53335">
    <property type="entry name" value="S-adenosyl-L-methionine-dependent methyltransferases"/>
    <property type="match status" value="1"/>
</dbReference>
<name>A0A9D6V2P1_9BACT</name>
<dbReference type="InterPro" id="IPR029063">
    <property type="entry name" value="SAM-dependent_MTases_sf"/>
</dbReference>
<comment type="caution">
    <text evidence="1">The sequence shown here is derived from an EMBL/GenBank/DDBJ whole genome shotgun (WGS) entry which is preliminary data.</text>
</comment>
<evidence type="ECO:0000313" key="2">
    <source>
        <dbReference type="Proteomes" id="UP000807825"/>
    </source>
</evidence>
<dbReference type="InterPro" id="IPR004951">
    <property type="entry name" value="DUF268_CAE_spp"/>
</dbReference>
<dbReference type="Pfam" id="PF03269">
    <property type="entry name" value="DUF268"/>
    <property type="match status" value="1"/>
</dbReference>
<proteinExistence type="predicted"/>
<organism evidence="1 2">
    <name type="scientific">Desulfomonile tiedjei</name>
    <dbReference type="NCBI Taxonomy" id="2358"/>
    <lineage>
        <taxon>Bacteria</taxon>
        <taxon>Pseudomonadati</taxon>
        <taxon>Thermodesulfobacteriota</taxon>
        <taxon>Desulfomonilia</taxon>
        <taxon>Desulfomonilales</taxon>
        <taxon>Desulfomonilaceae</taxon>
        <taxon>Desulfomonile</taxon>
    </lineage>
</organism>
<gene>
    <name evidence="1" type="ORF">HY912_12580</name>
</gene>
<dbReference type="Proteomes" id="UP000807825">
    <property type="component" value="Unassembled WGS sequence"/>
</dbReference>
<reference evidence="1" key="1">
    <citation type="submission" date="2020-07" db="EMBL/GenBank/DDBJ databases">
        <title>Huge and variable diversity of episymbiotic CPR bacteria and DPANN archaea in groundwater ecosystems.</title>
        <authorList>
            <person name="He C.Y."/>
            <person name="Keren R."/>
            <person name="Whittaker M."/>
            <person name="Farag I.F."/>
            <person name="Doudna J."/>
            <person name="Cate J.H.D."/>
            <person name="Banfield J.F."/>
        </authorList>
    </citation>
    <scope>NUCLEOTIDE SEQUENCE</scope>
    <source>
        <strain evidence="1">NC_groundwater_1664_Pr3_B-0.1um_52_9</strain>
    </source>
</reference>
<accession>A0A9D6V2P1</accession>
<dbReference type="EMBL" id="JACRDE010000333">
    <property type="protein sequence ID" value="MBI5250322.1"/>
    <property type="molecule type" value="Genomic_DNA"/>
</dbReference>
<protein>
    <submittedName>
        <fullName evidence="1">DUF268 domain-containing protein</fullName>
    </submittedName>
</protein>
<dbReference type="AlphaFoldDB" id="A0A9D6V2P1"/>